<gene>
    <name evidence="1" type="ORF">SAMN05421730_10555</name>
</gene>
<reference evidence="1 2" key="1">
    <citation type="submission" date="2016-09" db="EMBL/GenBank/DDBJ databases">
        <authorList>
            <person name="Capua I."/>
            <person name="De Benedictis P."/>
            <person name="Joannis T."/>
            <person name="Lombin L.H."/>
            <person name="Cattoli G."/>
        </authorList>
    </citation>
    <scope>NUCLEOTIDE SEQUENCE [LARGE SCALE GENOMIC DNA]</scope>
    <source>
        <strain evidence="1 2">GluBS11</strain>
    </source>
</reference>
<organism evidence="1 2">
    <name type="scientific">Anaerobium acetethylicum</name>
    <dbReference type="NCBI Taxonomy" id="1619234"/>
    <lineage>
        <taxon>Bacteria</taxon>
        <taxon>Bacillati</taxon>
        <taxon>Bacillota</taxon>
        <taxon>Clostridia</taxon>
        <taxon>Lachnospirales</taxon>
        <taxon>Lachnospiraceae</taxon>
        <taxon>Anaerobium</taxon>
    </lineage>
</organism>
<accession>A0A1D3TZ09</accession>
<evidence type="ECO:0000313" key="1">
    <source>
        <dbReference type="EMBL" id="SCP99718.1"/>
    </source>
</evidence>
<dbReference type="Proteomes" id="UP000199315">
    <property type="component" value="Unassembled WGS sequence"/>
</dbReference>
<evidence type="ECO:0000313" key="2">
    <source>
        <dbReference type="Proteomes" id="UP000199315"/>
    </source>
</evidence>
<proteinExistence type="predicted"/>
<protein>
    <submittedName>
        <fullName evidence="1">Uncharacterized protein</fullName>
    </submittedName>
</protein>
<sequence>MSSFMKTLVLGPRVLRPYVPLRLHLSESALRMNMFFITSYEITKWLL</sequence>
<dbReference type="AlphaFoldDB" id="A0A1D3TZ09"/>
<keyword evidence="2" id="KW-1185">Reference proteome</keyword>
<dbReference type="EMBL" id="FMKA01000055">
    <property type="protein sequence ID" value="SCP99718.1"/>
    <property type="molecule type" value="Genomic_DNA"/>
</dbReference>
<name>A0A1D3TZ09_9FIRM</name>